<dbReference type="eggNOG" id="COG3290">
    <property type="taxonomic scope" value="Bacteria"/>
</dbReference>
<dbReference type="Proteomes" id="UP000013840">
    <property type="component" value="Unassembled WGS sequence"/>
</dbReference>
<accession>R3WRT0</accession>
<comment type="caution">
    <text evidence="3">The sequence shown here is derived from an EMBL/GenBank/DDBJ whole genome shotgun (WGS) entry which is preliminary data.</text>
</comment>
<dbReference type="PANTHER" id="PTHR40448:SF1">
    <property type="entry name" value="TWO-COMPONENT SENSOR HISTIDINE KINASE"/>
    <property type="match status" value="1"/>
</dbReference>
<evidence type="ECO:0000256" key="1">
    <source>
        <dbReference type="SAM" id="Phobius"/>
    </source>
</evidence>
<dbReference type="SUPFAM" id="SSF55874">
    <property type="entry name" value="ATPase domain of HSP90 chaperone/DNA topoisomerase II/histidine kinase"/>
    <property type="match status" value="1"/>
</dbReference>
<feature type="domain" description="Sensor histidine kinase NatK-like C-terminal" evidence="2">
    <location>
        <begin position="327"/>
        <end position="427"/>
    </location>
</feature>
<dbReference type="Pfam" id="PF14501">
    <property type="entry name" value="HATPase_c_5"/>
    <property type="match status" value="1"/>
</dbReference>
<dbReference type="InterPro" id="IPR036890">
    <property type="entry name" value="HATPase_C_sf"/>
</dbReference>
<evidence type="ECO:0000259" key="2">
    <source>
        <dbReference type="Pfam" id="PF14501"/>
    </source>
</evidence>
<protein>
    <recommendedName>
        <fullName evidence="2">Sensor histidine kinase NatK-like C-terminal domain-containing protein</fullName>
    </recommendedName>
</protein>
<keyword evidence="1" id="KW-0812">Transmembrane</keyword>
<feature type="transmembrane region" description="Helical" evidence="1">
    <location>
        <begin position="6"/>
        <end position="22"/>
    </location>
</feature>
<dbReference type="PANTHER" id="PTHR40448">
    <property type="entry name" value="TWO-COMPONENT SENSOR HISTIDINE KINASE"/>
    <property type="match status" value="1"/>
</dbReference>
<dbReference type="OrthoDB" id="1652078at2"/>
<evidence type="ECO:0000313" key="3">
    <source>
        <dbReference type="EMBL" id="EOL44520.1"/>
    </source>
</evidence>
<organism evidence="3 4">
    <name type="scientific">Enterococcus caccae ATCC BAA-1240</name>
    <dbReference type="NCBI Taxonomy" id="1158612"/>
    <lineage>
        <taxon>Bacteria</taxon>
        <taxon>Bacillati</taxon>
        <taxon>Bacillota</taxon>
        <taxon>Bacilli</taxon>
        <taxon>Lactobacillales</taxon>
        <taxon>Enterococcaceae</taxon>
        <taxon>Enterococcus</taxon>
    </lineage>
</organism>
<sequence length="431" mass="49754">MAEITALVIQALIIYVSIKLFIKDKSFFLKEIFVLLLFLVNNSIVHINLGIYTLIFQLILLFIIIRMHEQDWKLDLIILSTVLIINILGDHIASLLISFFLKLHLFDSLSENIVPFLISYAVITFGIILITRNFSSHFSDAIKSNSTKNLFAFGTTSTLLLFYLNVLFELISGNNRTIIELNLLFFIILILVSSVSVHSYIDSLKRTYEIEKKETEVRAMRKYTSDLEYQYLEMRKFRHDYQNILTSLEGYFVNKDYDALETYFFNNIKPTGRQIEQYNFELEDISRLHLDDIKSILTAKIILAQEKKMNVSVEIQETIDFINIPHVSLVRILGILLDNAIEALEELHDGLLQVAFIKQKNSILIVIQNTCKTSIPKIYQLKKQGFSTKGYNRGLGLTNLQELIEACPQCTSETLIVDSTFIQKIIIHNKT</sequence>
<dbReference type="RefSeq" id="WP_010772171.1">
    <property type="nucleotide sequence ID" value="NZ_KB946334.1"/>
</dbReference>
<name>R3WRT0_9ENTE</name>
<dbReference type="PATRIC" id="fig|1158612.3.peg.2038"/>
<keyword evidence="1" id="KW-1133">Transmembrane helix</keyword>
<dbReference type="GO" id="GO:0042802">
    <property type="term" value="F:identical protein binding"/>
    <property type="evidence" value="ECO:0007669"/>
    <property type="project" value="TreeGrafter"/>
</dbReference>
<feature type="transmembrane region" description="Helical" evidence="1">
    <location>
        <begin position="34"/>
        <end position="65"/>
    </location>
</feature>
<dbReference type="AlphaFoldDB" id="R3WRT0"/>
<dbReference type="InterPro" id="IPR032834">
    <property type="entry name" value="NatK-like_C"/>
</dbReference>
<feature type="transmembrane region" description="Helical" evidence="1">
    <location>
        <begin position="113"/>
        <end position="130"/>
    </location>
</feature>
<proteinExistence type="predicted"/>
<dbReference type="EMBL" id="AJAU01000019">
    <property type="protein sequence ID" value="EOL44520.1"/>
    <property type="molecule type" value="Genomic_DNA"/>
</dbReference>
<feature type="transmembrane region" description="Helical" evidence="1">
    <location>
        <begin position="183"/>
        <end position="201"/>
    </location>
</feature>
<keyword evidence="1" id="KW-0472">Membrane</keyword>
<dbReference type="STRING" id="317735.RU98_GL001863"/>
<gene>
    <name evidence="3" type="ORF">UC7_02062</name>
</gene>
<keyword evidence="4" id="KW-1185">Reference proteome</keyword>
<feature type="transmembrane region" description="Helical" evidence="1">
    <location>
        <begin position="77"/>
        <end position="101"/>
    </location>
</feature>
<reference evidence="3 4" key="1">
    <citation type="submission" date="2013-02" db="EMBL/GenBank/DDBJ databases">
        <title>The Genome Sequence of Enterococcus caccae BAA-1240.</title>
        <authorList>
            <consortium name="The Broad Institute Genome Sequencing Platform"/>
            <consortium name="The Broad Institute Genome Sequencing Center for Infectious Disease"/>
            <person name="Earl A.M."/>
            <person name="Gilmore M.S."/>
            <person name="Lebreton F."/>
            <person name="Walker B."/>
            <person name="Young S.K."/>
            <person name="Zeng Q."/>
            <person name="Gargeya S."/>
            <person name="Fitzgerald M."/>
            <person name="Haas B."/>
            <person name="Abouelleil A."/>
            <person name="Alvarado L."/>
            <person name="Arachchi H.M."/>
            <person name="Berlin A.M."/>
            <person name="Chapman S.B."/>
            <person name="Dewar J."/>
            <person name="Goldberg J."/>
            <person name="Griggs A."/>
            <person name="Gujja S."/>
            <person name="Hansen M."/>
            <person name="Howarth C."/>
            <person name="Imamovic A."/>
            <person name="Larimer J."/>
            <person name="McCowan C."/>
            <person name="Murphy C."/>
            <person name="Neiman D."/>
            <person name="Pearson M."/>
            <person name="Priest M."/>
            <person name="Roberts A."/>
            <person name="Saif S."/>
            <person name="Shea T."/>
            <person name="Sisk P."/>
            <person name="Sykes S."/>
            <person name="Wortman J."/>
            <person name="Nusbaum C."/>
            <person name="Birren B."/>
        </authorList>
    </citation>
    <scope>NUCLEOTIDE SEQUENCE [LARGE SCALE GENOMIC DNA]</scope>
    <source>
        <strain evidence="3 4">ATCC BAA-1240</strain>
    </source>
</reference>
<dbReference type="Gene3D" id="3.30.565.10">
    <property type="entry name" value="Histidine kinase-like ATPase, C-terminal domain"/>
    <property type="match status" value="1"/>
</dbReference>
<evidence type="ECO:0000313" key="4">
    <source>
        <dbReference type="Proteomes" id="UP000013840"/>
    </source>
</evidence>
<feature type="transmembrane region" description="Helical" evidence="1">
    <location>
        <begin position="150"/>
        <end position="171"/>
    </location>
</feature>